<proteinExistence type="predicted"/>
<dbReference type="Pfam" id="PF00691">
    <property type="entry name" value="OmpA"/>
    <property type="match status" value="1"/>
</dbReference>
<dbReference type="CDD" id="cd07185">
    <property type="entry name" value="OmpA_C-like"/>
    <property type="match status" value="1"/>
</dbReference>
<dbReference type="PROSITE" id="PS51123">
    <property type="entry name" value="OMPA_2"/>
    <property type="match status" value="1"/>
</dbReference>
<dbReference type="Gene3D" id="3.30.1330.60">
    <property type="entry name" value="OmpA-like domain"/>
    <property type="match status" value="1"/>
</dbReference>
<evidence type="ECO:0000256" key="1">
    <source>
        <dbReference type="PROSITE-ProRule" id="PRU00473"/>
    </source>
</evidence>
<dbReference type="PROSITE" id="PS51318">
    <property type="entry name" value="TAT"/>
    <property type="match status" value="1"/>
</dbReference>
<evidence type="ECO:0000313" key="5">
    <source>
        <dbReference type="Proteomes" id="UP000193963"/>
    </source>
</evidence>
<dbReference type="PANTHER" id="PTHR30329:SF21">
    <property type="entry name" value="LIPOPROTEIN YIAD-RELATED"/>
    <property type="match status" value="1"/>
</dbReference>
<dbReference type="InterPro" id="IPR050330">
    <property type="entry name" value="Bact_OuterMem_StrucFunc"/>
</dbReference>
<reference evidence="4 5" key="1">
    <citation type="submission" date="2017-03" db="EMBL/GenBank/DDBJ databases">
        <authorList>
            <person name="Afonso C.L."/>
            <person name="Miller P.J."/>
            <person name="Scott M.A."/>
            <person name="Spackman E."/>
            <person name="Goraichik I."/>
            <person name="Dimitrov K.M."/>
            <person name="Suarez D.L."/>
            <person name="Swayne D.E."/>
        </authorList>
    </citation>
    <scope>NUCLEOTIDE SEQUENCE [LARGE SCALE GENOMIC DNA]</scope>
    <source>
        <strain evidence="4 5">CECT 7751</strain>
    </source>
</reference>
<keyword evidence="2" id="KW-0732">Signal</keyword>
<evidence type="ECO:0000259" key="3">
    <source>
        <dbReference type="PROSITE" id="PS51123"/>
    </source>
</evidence>
<keyword evidence="1" id="KW-0472">Membrane</keyword>
<dbReference type="AlphaFoldDB" id="A0A1X6ZYQ0"/>
<evidence type="ECO:0000256" key="2">
    <source>
        <dbReference type="SAM" id="SignalP"/>
    </source>
</evidence>
<dbReference type="Proteomes" id="UP000193963">
    <property type="component" value="Unassembled WGS sequence"/>
</dbReference>
<organism evidence="4 5">
    <name type="scientific">Pseudooceanicola marinus</name>
    <dbReference type="NCBI Taxonomy" id="396013"/>
    <lineage>
        <taxon>Bacteria</taxon>
        <taxon>Pseudomonadati</taxon>
        <taxon>Pseudomonadota</taxon>
        <taxon>Alphaproteobacteria</taxon>
        <taxon>Rhodobacterales</taxon>
        <taxon>Paracoccaceae</taxon>
        <taxon>Pseudooceanicola</taxon>
    </lineage>
</organism>
<feature type="chain" id="PRO_5013072669" evidence="2">
    <location>
        <begin position="37"/>
        <end position="193"/>
    </location>
</feature>
<keyword evidence="5" id="KW-1185">Reference proteome</keyword>
<name>A0A1X6ZYQ0_9RHOB</name>
<evidence type="ECO:0000313" key="4">
    <source>
        <dbReference type="EMBL" id="SLN65232.1"/>
    </source>
</evidence>
<sequence>MVETFAHFARRGLAAFSAAALGLAVLATGMTGTAQAQSKGWNEPYVPTIWVDPDGCEHWVMDDGAEGYMTPHVTRQGIPVCRRQNVCGVLPTDQFFATDKYAISAANRQRLQQFFTSTGATSYIIVGHTDSRASDAYNLKLSMNRANAVAQVAASVGARIADVRGYGERYPAQPNTTATGMAANRRVEIICIR</sequence>
<protein>
    <submittedName>
        <fullName evidence="4">Outer membrane porin F</fullName>
    </submittedName>
</protein>
<dbReference type="SUPFAM" id="SSF103088">
    <property type="entry name" value="OmpA-like"/>
    <property type="match status" value="1"/>
</dbReference>
<feature type="domain" description="OmpA-like" evidence="3">
    <location>
        <begin position="83"/>
        <end position="193"/>
    </location>
</feature>
<dbReference type="InterPro" id="IPR006311">
    <property type="entry name" value="TAT_signal"/>
</dbReference>
<dbReference type="InterPro" id="IPR006665">
    <property type="entry name" value="OmpA-like"/>
</dbReference>
<dbReference type="InterPro" id="IPR036737">
    <property type="entry name" value="OmpA-like_sf"/>
</dbReference>
<dbReference type="GO" id="GO:0016020">
    <property type="term" value="C:membrane"/>
    <property type="evidence" value="ECO:0007669"/>
    <property type="project" value="UniProtKB-UniRule"/>
</dbReference>
<dbReference type="EMBL" id="FWFN01000007">
    <property type="protein sequence ID" value="SLN65232.1"/>
    <property type="molecule type" value="Genomic_DNA"/>
</dbReference>
<feature type="signal peptide" evidence="2">
    <location>
        <begin position="1"/>
        <end position="36"/>
    </location>
</feature>
<accession>A0A1X6ZYQ0</accession>
<gene>
    <name evidence="4" type="primary">oprF_2</name>
    <name evidence="4" type="ORF">PSM7751_03341</name>
</gene>
<dbReference type="PANTHER" id="PTHR30329">
    <property type="entry name" value="STATOR ELEMENT OF FLAGELLAR MOTOR COMPLEX"/>
    <property type="match status" value="1"/>
</dbReference>